<feature type="non-terminal residue" evidence="1">
    <location>
        <position position="1"/>
    </location>
</feature>
<dbReference type="PANTHER" id="PTHR11012">
    <property type="entry name" value="PROTEIN KINASE-LIKE DOMAIN-CONTAINING"/>
    <property type="match status" value="1"/>
</dbReference>
<evidence type="ECO:0000313" key="1">
    <source>
        <dbReference type="EMBL" id="ENN80232.1"/>
    </source>
</evidence>
<sequence>MQENFKSALDYVNENSKHNVWKIQPLVDDFDNYKSRGFNYTGKYAAWTHGDCWSNNLMFKYRANGELEYIKLLDHQLGRDSTPVHDLSYLFYSGASKAEFDKLDYYTIRVFQNSLGEKQQNVIK</sequence>
<reference evidence="1" key="1">
    <citation type="journal article" date="2013" name="Genome Biol.">
        <title>Draft genome of the mountain pine beetle, Dendroctonus ponderosae Hopkins, a major forest pest.</title>
        <authorList>
            <person name="Keeling C.I."/>
            <person name="Yuen M.M."/>
            <person name="Liao N.Y."/>
            <person name="Docking T.R."/>
            <person name="Chan S.K."/>
            <person name="Taylor G.A."/>
            <person name="Palmquist D.L."/>
            <person name="Jackman S.D."/>
            <person name="Nguyen A."/>
            <person name="Li M."/>
            <person name="Henderson H."/>
            <person name="Janes J.K."/>
            <person name="Zhao Y."/>
            <person name="Pandoh P."/>
            <person name="Moore R."/>
            <person name="Sperling F.A."/>
            <person name="Huber D.P."/>
            <person name="Birol I."/>
            <person name="Jones S.J."/>
            <person name="Bohlmann J."/>
        </authorList>
    </citation>
    <scope>NUCLEOTIDE SEQUENCE</scope>
</reference>
<dbReference type="SUPFAM" id="SSF56112">
    <property type="entry name" value="Protein kinase-like (PK-like)"/>
    <property type="match status" value="1"/>
</dbReference>
<organism evidence="1">
    <name type="scientific">Dendroctonus ponderosae</name>
    <name type="common">Mountain pine beetle</name>
    <dbReference type="NCBI Taxonomy" id="77166"/>
    <lineage>
        <taxon>Eukaryota</taxon>
        <taxon>Metazoa</taxon>
        <taxon>Ecdysozoa</taxon>
        <taxon>Arthropoda</taxon>
        <taxon>Hexapoda</taxon>
        <taxon>Insecta</taxon>
        <taxon>Pterygota</taxon>
        <taxon>Neoptera</taxon>
        <taxon>Endopterygota</taxon>
        <taxon>Coleoptera</taxon>
        <taxon>Polyphaga</taxon>
        <taxon>Cucujiformia</taxon>
        <taxon>Curculionidae</taxon>
        <taxon>Scolytinae</taxon>
        <taxon>Dendroctonus</taxon>
    </lineage>
</organism>
<name>N6UNC9_DENPD</name>
<protein>
    <submittedName>
        <fullName evidence="1">Uncharacterized protein</fullName>
    </submittedName>
</protein>
<dbReference type="OrthoDB" id="8250698at2759"/>
<dbReference type="InterPro" id="IPR004119">
    <property type="entry name" value="EcKL"/>
</dbReference>
<gene>
    <name evidence="1" type="ORF">YQE_03339</name>
</gene>
<accession>N6UNC9</accession>
<dbReference type="PANTHER" id="PTHR11012:SF30">
    <property type="entry name" value="PROTEIN KINASE-LIKE DOMAIN-CONTAINING"/>
    <property type="match status" value="1"/>
</dbReference>
<feature type="non-terminal residue" evidence="1">
    <location>
        <position position="124"/>
    </location>
</feature>
<dbReference type="Gene3D" id="3.90.1200.10">
    <property type="match status" value="1"/>
</dbReference>
<proteinExistence type="predicted"/>
<dbReference type="AlphaFoldDB" id="N6UNC9"/>
<dbReference type="EMBL" id="KB740564">
    <property type="protein sequence ID" value="ENN80232.1"/>
    <property type="molecule type" value="Genomic_DNA"/>
</dbReference>
<dbReference type="HOGENOM" id="CLU_2009600_0_0_1"/>
<dbReference type="InterPro" id="IPR011009">
    <property type="entry name" value="Kinase-like_dom_sf"/>
</dbReference>
<dbReference type="Pfam" id="PF02958">
    <property type="entry name" value="EcKL"/>
    <property type="match status" value="1"/>
</dbReference>